<dbReference type="InterPro" id="IPR000468">
    <property type="entry name" value="Barstar"/>
</dbReference>
<dbReference type="AlphaFoldDB" id="A0A1H7JQS5"/>
<dbReference type="Proteomes" id="UP000199506">
    <property type="component" value="Unassembled WGS sequence"/>
</dbReference>
<accession>A0A1H7JQS5</accession>
<dbReference type="Pfam" id="PF01337">
    <property type="entry name" value="Barstar"/>
    <property type="match status" value="1"/>
</dbReference>
<sequence>MLIDGKLIKTEGHDYLIKILNLPDYYGKNLDALYDCLCEMDCEIQLINPKYVNKDIIDTFLDASIENEFLKFEILY</sequence>
<gene>
    <name evidence="2" type="ORF">SAMN05216439_1428</name>
</gene>
<organism evidence="2 3">
    <name type="scientific">Methanobrevibacter gottschalkii</name>
    <dbReference type="NCBI Taxonomy" id="190974"/>
    <lineage>
        <taxon>Archaea</taxon>
        <taxon>Methanobacteriati</taxon>
        <taxon>Methanobacteriota</taxon>
        <taxon>Methanomada group</taxon>
        <taxon>Methanobacteria</taxon>
        <taxon>Methanobacteriales</taxon>
        <taxon>Methanobacteriaceae</taxon>
        <taxon>Methanobrevibacter</taxon>
    </lineage>
</organism>
<evidence type="ECO:0000259" key="1">
    <source>
        <dbReference type="Pfam" id="PF01337"/>
    </source>
</evidence>
<feature type="domain" description="Barstar (barnase inhibitor)" evidence="1">
    <location>
        <begin position="10"/>
        <end position="43"/>
    </location>
</feature>
<evidence type="ECO:0000313" key="2">
    <source>
        <dbReference type="EMBL" id="SEK76754.1"/>
    </source>
</evidence>
<dbReference type="OrthoDB" id="81335at2157"/>
<protein>
    <submittedName>
        <fullName evidence="2">Barstar (Barnase inhibitor)</fullName>
    </submittedName>
</protein>
<evidence type="ECO:0000313" key="3">
    <source>
        <dbReference type="Proteomes" id="UP000199506"/>
    </source>
</evidence>
<name>A0A1H7JQS5_9EURY</name>
<reference evidence="2 3" key="1">
    <citation type="submission" date="2016-10" db="EMBL/GenBank/DDBJ databases">
        <authorList>
            <person name="de Groot N.N."/>
        </authorList>
    </citation>
    <scope>NUCLEOTIDE SEQUENCE [LARGE SCALE GENOMIC DNA]</scope>
    <source>
        <strain evidence="2 3">DSM 11978</strain>
    </source>
</reference>
<dbReference type="SUPFAM" id="SSF52038">
    <property type="entry name" value="Barstar-related"/>
    <property type="match status" value="1"/>
</dbReference>
<proteinExistence type="predicted"/>
<dbReference type="InterPro" id="IPR035905">
    <property type="entry name" value="Barstar-like_sf"/>
</dbReference>
<dbReference type="EMBL" id="FOAK01000005">
    <property type="protein sequence ID" value="SEK76754.1"/>
    <property type="molecule type" value="Genomic_DNA"/>
</dbReference>
<dbReference type="Gene3D" id="3.30.370.10">
    <property type="entry name" value="Barstar-like"/>
    <property type="match status" value="1"/>
</dbReference>
<dbReference type="RefSeq" id="WP_123833372.1">
    <property type="nucleotide sequence ID" value="NZ_FOAK01000005.1"/>
</dbReference>
<dbReference type="STRING" id="190974.SAMN05216439_1428"/>